<dbReference type="InterPro" id="IPR036249">
    <property type="entry name" value="Thioredoxin-like_sf"/>
</dbReference>
<feature type="domain" description="Thioredoxin" evidence="2">
    <location>
        <begin position="1"/>
        <end position="141"/>
    </location>
</feature>
<dbReference type="RefSeq" id="WP_091611092.1">
    <property type="nucleotide sequence ID" value="NZ_FNNC01000001.1"/>
</dbReference>
<proteinExistence type="predicted"/>
<name>A0A1H2R986_9BACI</name>
<dbReference type="Proteomes" id="UP000199488">
    <property type="component" value="Unassembled WGS sequence"/>
</dbReference>
<protein>
    <submittedName>
        <fullName evidence="3">Peroxiredoxin</fullName>
    </submittedName>
</protein>
<accession>A0A1H2R986</accession>
<dbReference type="InterPro" id="IPR050553">
    <property type="entry name" value="Thioredoxin_ResA/DsbE_sf"/>
</dbReference>
<dbReference type="PANTHER" id="PTHR42852:SF17">
    <property type="entry name" value="THIOREDOXIN-LIKE PROTEIN HI_1115"/>
    <property type="match status" value="1"/>
</dbReference>
<keyword evidence="1" id="KW-1015">Disulfide bond</keyword>
<dbReference type="STRING" id="1122204.SAMN05421781_0656"/>
<dbReference type="CDD" id="cd02966">
    <property type="entry name" value="TlpA_like_family"/>
    <property type="match status" value="1"/>
</dbReference>
<dbReference type="OrthoDB" id="25753at2"/>
<dbReference type="GO" id="GO:0016209">
    <property type="term" value="F:antioxidant activity"/>
    <property type="evidence" value="ECO:0007669"/>
    <property type="project" value="InterPro"/>
</dbReference>
<evidence type="ECO:0000313" key="3">
    <source>
        <dbReference type="EMBL" id="SDW16033.1"/>
    </source>
</evidence>
<dbReference type="PANTHER" id="PTHR42852">
    <property type="entry name" value="THIOL:DISULFIDE INTERCHANGE PROTEIN DSBE"/>
    <property type="match status" value="1"/>
</dbReference>
<reference evidence="3 4" key="1">
    <citation type="submission" date="2016-10" db="EMBL/GenBank/DDBJ databases">
        <authorList>
            <person name="de Groot N.N."/>
        </authorList>
    </citation>
    <scope>NUCLEOTIDE SEQUENCE [LARGE SCALE GENOMIC DNA]</scope>
    <source>
        <strain evidence="3 4">DSM 23126</strain>
    </source>
</reference>
<dbReference type="Pfam" id="PF00578">
    <property type="entry name" value="AhpC-TSA"/>
    <property type="match status" value="1"/>
</dbReference>
<evidence type="ECO:0000313" key="4">
    <source>
        <dbReference type="Proteomes" id="UP000199488"/>
    </source>
</evidence>
<dbReference type="AlphaFoldDB" id="A0A1H2R986"/>
<dbReference type="EMBL" id="FNNC01000001">
    <property type="protein sequence ID" value="SDW16033.1"/>
    <property type="molecule type" value="Genomic_DNA"/>
</dbReference>
<evidence type="ECO:0000259" key="2">
    <source>
        <dbReference type="PROSITE" id="PS51352"/>
    </source>
</evidence>
<dbReference type="InterPro" id="IPR013766">
    <property type="entry name" value="Thioredoxin_domain"/>
</dbReference>
<gene>
    <name evidence="3" type="ORF">SAMN05421781_0656</name>
</gene>
<dbReference type="Gene3D" id="3.40.30.10">
    <property type="entry name" value="Glutaredoxin"/>
    <property type="match status" value="1"/>
</dbReference>
<dbReference type="SUPFAM" id="SSF52833">
    <property type="entry name" value="Thioredoxin-like"/>
    <property type="match status" value="1"/>
</dbReference>
<keyword evidence="4" id="KW-1185">Reference proteome</keyword>
<dbReference type="PROSITE" id="PS51352">
    <property type="entry name" value="THIOREDOXIN_2"/>
    <property type="match status" value="1"/>
</dbReference>
<sequence length="141" mass="16381">MQAPQFQLKEMSSGVEWSLEQLKGKPVLLTFWASWCPDSSADLVQKNRFYEQMNEDSPLQFVTINVTGRERREEDPKTYVENNNYRFPVLQDEGVDTYRRYKCEGVPSTFIIDEHGDIVAQYGDKASFIDIMQSLQKVNSI</sequence>
<organism evidence="3 4">
    <name type="scientific">Marinococcus luteus</name>
    <dbReference type="NCBI Taxonomy" id="1122204"/>
    <lineage>
        <taxon>Bacteria</taxon>
        <taxon>Bacillati</taxon>
        <taxon>Bacillota</taxon>
        <taxon>Bacilli</taxon>
        <taxon>Bacillales</taxon>
        <taxon>Bacillaceae</taxon>
        <taxon>Marinococcus</taxon>
    </lineage>
</organism>
<dbReference type="InterPro" id="IPR000866">
    <property type="entry name" value="AhpC/TSA"/>
</dbReference>
<evidence type="ECO:0000256" key="1">
    <source>
        <dbReference type="ARBA" id="ARBA00023157"/>
    </source>
</evidence>
<dbReference type="GO" id="GO:0016491">
    <property type="term" value="F:oxidoreductase activity"/>
    <property type="evidence" value="ECO:0007669"/>
    <property type="project" value="InterPro"/>
</dbReference>